<feature type="domain" description="Transposase IS204/IS1001/IS1096/IS1165 DDE" evidence="1">
    <location>
        <begin position="157"/>
        <end position="400"/>
    </location>
</feature>
<dbReference type="NCBIfam" id="NF033550">
    <property type="entry name" value="transpos_ISL3"/>
    <property type="match status" value="1"/>
</dbReference>
<dbReference type="InterPro" id="IPR002560">
    <property type="entry name" value="Transposase_DDE"/>
</dbReference>
<organism evidence="4">
    <name type="scientific">Streptococcus pneumoniae</name>
    <dbReference type="NCBI Taxonomy" id="1313"/>
    <lineage>
        <taxon>Bacteria</taxon>
        <taxon>Bacillati</taxon>
        <taxon>Bacillota</taxon>
        <taxon>Bacilli</taxon>
        <taxon>Lactobacillales</taxon>
        <taxon>Streptococcaceae</taxon>
        <taxon>Streptococcus</taxon>
    </lineage>
</organism>
<evidence type="ECO:0000259" key="2">
    <source>
        <dbReference type="Pfam" id="PF13542"/>
    </source>
</evidence>
<dbReference type="InterPro" id="IPR047951">
    <property type="entry name" value="Transpos_ISL3"/>
</dbReference>
<dbReference type="Pfam" id="PF01610">
    <property type="entry name" value="DDE_Tnp_ISL3"/>
    <property type="match status" value="1"/>
</dbReference>
<sequence>MEQLHFITKLLDIKDPNIKILDIINMDTHKEIIAKLDYEAPSCPDCGSLMKKYDFQKPSKIPYLETTGMPSRILLRKRRFKCYHCSKMMVAETPLVKKNHQIPRIINQKIAQKLIEKISMTDIAHQLAISTSTVIRKLNDFHFEHDFSRLPKIMSWDEYAFTKGKMSFIAQDFDNLNIITVLEGRTQAVIRNHFLRYDRAVRCRVKIITMDMFSPYYDLARQLFPCAKIVLDRFHIVQHLSRAMSRVRVQIMNQLDRKSHEYKAIKRYWKLIQQDSRKLSDKHFYRPTFRMHLTNKEILNKLLSYSQDLKHHYQLYQLLLFHFQNKEPEKFFGLIEDNLKQVHPLFQTVFKTFLKDKEKIVNALQLHYSNAKLEATNNLIKLIKRNAFGFRNFENFKKRIFIALNIKKERTKFVLSRA</sequence>
<dbReference type="RefSeq" id="WP_050229724.1">
    <property type="nucleotide sequence ID" value="NZ_CKIW01000005.1"/>
</dbReference>
<gene>
    <name evidence="4" type="ORF">SAMEA3172910_00947</name>
</gene>
<proteinExistence type="predicted"/>
<feature type="domain" description="Transposase IS204/IS1001/IS1096/IS1165 zinc-finger" evidence="3">
    <location>
        <begin position="40"/>
        <end position="85"/>
    </location>
</feature>
<dbReference type="Pfam" id="PF13542">
    <property type="entry name" value="HTH_Tnp_ISL3"/>
    <property type="match status" value="1"/>
</dbReference>
<dbReference type="Pfam" id="PF14690">
    <property type="entry name" value="Zn_ribbon_ISL3"/>
    <property type="match status" value="1"/>
</dbReference>
<dbReference type="InterPro" id="IPR029261">
    <property type="entry name" value="Transposase_Znf"/>
</dbReference>
<evidence type="ECO:0000259" key="3">
    <source>
        <dbReference type="Pfam" id="PF14690"/>
    </source>
</evidence>
<reference evidence="4" key="1">
    <citation type="submission" date="2019-04" db="EMBL/GenBank/DDBJ databases">
        <authorList>
            <consortium name="Pathogen Informatics"/>
        </authorList>
    </citation>
    <scope>NUCLEOTIDE SEQUENCE</scope>
    <source>
        <strain evidence="4">GPSC51</strain>
    </source>
</reference>
<dbReference type="InterPro" id="IPR032877">
    <property type="entry name" value="Transposase_HTH"/>
</dbReference>
<dbReference type="EMBL" id="CAATHA010000007">
    <property type="protein sequence ID" value="VNP93271.1"/>
    <property type="molecule type" value="Genomic_DNA"/>
</dbReference>
<protein>
    <submittedName>
        <fullName evidence="4">IS1167, transposase</fullName>
    </submittedName>
</protein>
<feature type="domain" description="Transposase IS204/IS1001/IS1096/IS1165 helix-turn-helix" evidence="2">
    <location>
        <begin position="92"/>
        <end position="142"/>
    </location>
</feature>
<dbReference type="PANTHER" id="PTHR33498:SF1">
    <property type="entry name" value="TRANSPOSASE FOR INSERTION SEQUENCE ELEMENT IS1557"/>
    <property type="match status" value="1"/>
</dbReference>
<name>A0A4J1YH24_STREE</name>
<evidence type="ECO:0000259" key="1">
    <source>
        <dbReference type="Pfam" id="PF01610"/>
    </source>
</evidence>
<dbReference type="AlphaFoldDB" id="A0A4J1YH24"/>
<evidence type="ECO:0000313" key="4">
    <source>
        <dbReference type="EMBL" id="VNP93271.1"/>
    </source>
</evidence>
<accession>A0A4J1YH24</accession>
<dbReference type="PANTHER" id="PTHR33498">
    <property type="entry name" value="TRANSPOSASE FOR INSERTION SEQUENCE ELEMENT IS1557"/>
    <property type="match status" value="1"/>
</dbReference>